<proteinExistence type="inferred from homology"/>
<dbReference type="PANTHER" id="PTHR30472:SF67">
    <property type="entry name" value="PERMEASE OF ABC TRANSPORTER-RELATED"/>
    <property type="match status" value="1"/>
</dbReference>
<feature type="transmembrane region" description="Helical" evidence="8">
    <location>
        <begin position="118"/>
        <end position="136"/>
    </location>
</feature>
<feature type="transmembrane region" description="Helical" evidence="8">
    <location>
        <begin position="339"/>
        <end position="357"/>
    </location>
</feature>
<keyword evidence="6 8" id="KW-1133">Transmembrane helix</keyword>
<feature type="transmembrane region" description="Helical" evidence="8">
    <location>
        <begin position="89"/>
        <end position="106"/>
    </location>
</feature>
<dbReference type="GO" id="GO:0033214">
    <property type="term" value="P:siderophore-iron import into cell"/>
    <property type="evidence" value="ECO:0007669"/>
    <property type="project" value="TreeGrafter"/>
</dbReference>
<dbReference type="FunFam" id="1.10.3470.10:FF:000001">
    <property type="entry name" value="Vitamin B12 ABC transporter permease BtuC"/>
    <property type="match status" value="1"/>
</dbReference>
<accession>A0A1Y2N3T5</accession>
<evidence type="ECO:0000256" key="5">
    <source>
        <dbReference type="ARBA" id="ARBA00022692"/>
    </source>
</evidence>
<feature type="transmembrane region" description="Helical" evidence="8">
    <location>
        <begin position="179"/>
        <end position="200"/>
    </location>
</feature>
<evidence type="ECO:0000256" key="7">
    <source>
        <dbReference type="ARBA" id="ARBA00023136"/>
    </source>
</evidence>
<dbReference type="Gene3D" id="1.10.3470.10">
    <property type="entry name" value="ABC transporter involved in vitamin B12 uptake, BtuC"/>
    <property type="match status" value="1"/>
</dbReference>
<feature type="transmembrane region" description="Helical" evidence="8">
    <location>
        <begin position="142"/>
        <end position="167"/>
    </location>
</feature>
<keyword evidence="5 8" id="KW-0812">Transmembrane</keyword>
<evidence type="ECO:0000256" key="8">
    <source>
        <dbReference type="SAM" id="Phobius"/>
    </source>
</evidence>
<keyword evidence="4" id="KW-1003">Cell membrane</keyword>
<dbReference type="AlphaFoldDB" id="A0A1Y2N3T5"/>
<organism evidence="9 10">
    <name type="scientific">Pseudonocardia autotrophica</name>
    <name type="common">Amycolata autotrophica</name>
    <name type="synonym">Nocardia autotrophica</name>
    <dbReference type="NCBI Taxonomy" id="2074"/>
    <lineage>
        <taxon>Bacteria</taxon>
        <taxon>Bacillati</taxon>
        <taxon>Actinomycetota</taxon>
        <taxon>Actinomycetes</taxon>
        <taxon>Pseudonocardiales</taxon>
        <taxon>Pseudonocardiaceae</taxon>
        <taxon>Pseudonocardia</taxon>
    </lineage>
</organism>
<evidence type="ECO:0000256" key="1">
    <source>
        <dbReference type="ARBA" id="ARBA00004651"/>
    </source>
</evidence>
<dbReference type="PANTHER" id="PTHR30472">
    <property type="entry name" value="FERRIC ENTEROBACTIN TRANSPORT SYSTEM PERMEASE PROTEIN"/>
    <property type="match status" value="1"/>
</dbReference>
<comment type="caution">
    <text evidence="9">The sequence shown here is derived from an EMBL/GenBank/DDBJ whole genome shotgun (WGS) entry which is preliminary data.</text>
</comment>
<feature type="transmembrane region" description="Helical" evidence="8">
    <location>
        <begin position="311"/>
        <end position="330"/>
    </location>
</feature>
<evidence type="ECO:0000256" key="6">
    <source>
        <dbReference type="ARBA" id="ARBA00022989"/>
    </source>
</evidence>
<reference evidence="9 10" key="1">
    <citation type="submission" date="2016-09" db="EMBL/GenBank/DDBJ databases">
        <title>Pseudonocardia autotrophica DSM535, a candidate organism with high potential of specific P450 cytochromes.</title>
        <authorList>
            <person name="Grumaz C."/>
            <person name="Vainshtein Y."/>
            <person name="Kirstahler P."/>
            <person name="Sohn K."/>
        </authorList>
    </citation>
    <scope>NUCLEOTIDE SEQUENCE [LARGE SCALE GENOMIC DNA]</scope>
    <source>
        <strain evidence="9 10">DSM 535</strain>
    </source>
</reference>
<protein>
    <submittedName>
        <fullName evidence="9">Hemin transport system permease protein HmuU</fullName>
    </submittedName>
</protein>
<dbReference type="Pfam" id="PF01032">
    <property type="entry name" value="FecCD"/>
    <property type="match status" value="1"/>
</dbReference>
<evidence type="ECO:0000256" key="3">
    <source>
        <dbReference type="ARBA" id="ARBA00022448"/>
    </source>
</evidence>
<dbReference type="GO" id="GO:0005886">
    <property type="term" value="C:plasma membrane"/>
    <property type="evidence" value="ECO:0007669"/>
    <property type="project" value="UniProtKB-SubCell"/>
</dbReference>
<dbReference type="STRING" id="2074.BG845_01661"/>
<dbReference type="SUPFAM" id="SSF81345">
    <property type="entry name" value="ABC transporter involved in vitamin B12 uptake, BtuC"/>
    <property type="match status" value="1"/>
</dbReference>
<gene>
    <name evidence="9" type="primary">hmuU_2</name>
    <name evidence="9" type="ORF">BG845_01661</name>
</gene>
<dbReference type="InterPro" id="IPR000522">
    <property type="entry name" value="ABC_transptr_permease_BtuC"/>
</dbReference>
<evidence type="ECO:0000256" key="2">
    <source>
        <dbReference type="ARBA" id="ARBA00007935"/>
    </source>
</evidence>
<evidence type="ECO:0000313" key="9">
    <source>
        <dbReference type="EMBL" id="OSY42163.1"/>
    </source>
</evidence>
<name>A0A1Y2N3T5_PSEAH</name>
<comment type="subcellular location">
    <subcellularLocation>
        <location evidence="1">Cell membrane</location>
        <topology evidence="1">Multi-pass membrane protein</topology>
    </subcellularLocation>
</comment>
<dbReference type="Proteomes" id="UP000194360">
    <property type="component" value="Unassembled WGS sequence"/>
</dbReference>
<feature type="transmembrane region" description="Helical" evidence="8">
    <location>
        <begin position="271"/>
        <end position="299"/>
    </location>
</feature>
<feature type="transmembrane region" description="Helical" evidence="8">
    <location>
        <begin position="220"/>
        <end position="243"/>
    </location>
</feature>
<comment type="similarity">
    <text evidence="2">Belongs to the binding-protein-dependent transport system permease family. FecCD subfamily.</text>
</comment>
<evidence type="ECO:0000313" key="10">
    <source>
        <dbReference type="Proteomes" id="UP000194360"/>
    </source>
</evidence>
<evidence type="ECO:0000256" key="4">
    <source>
        <dbReference type="ARBA" id="ARBA00022475"/>
    </source>
</evidence>
<dbReference type="CDD" id="cd06550">
    <property type="entry name" value="TM_ABC_iron-siderophores_like"/>
    <property type="match status" value="1"/>
</dbReference>
<dbReference type="GO" id="GO:0022857">
    <property type="term" value="F:transmembrane transporter activity"/>
    <property type="evidence" value="ECO:0007669"/>
    <property type="project" value="InterPro"/>
</dbReference>
<keyword evidence="3" id="KW-0813">Transport</keyword>
<dbReference type="InterPro" id="IPR037294">
    <property type="entry name" value="ABC_BtuC-like"/>
</dbReference>
<dbReference type="EMBL" id="MIGB01000006">
    <property type="protein sequence ID" value="OSY42163.1"/>
    <property type="molecule type" value="Genomic_DNA"/>
</dbReference>
<dbReference type="RefSeq" id="WP_307724031.1">
    <property type="nucleotide sequence ID" value="NZ_AP018920.1"/>
</dbReference>
<sequence>MNGRIPGEPDEAADDLEHGRHRRHTLLWVGGLGIALIMTLPLAIALGPVRVPPGTVVDVVTHHLLGTPRTPYWTGAVDSIVWQVRVPRVLLGAIVGAGLALTGAALQAMVRNVLADPYILGVTAGASTGAAAYILFGFGVGAVFGIGSLTLSAFIGAVAATWALFLLARVGGQITSVRLLLAGVSIGYVLSAATSFLIFASSAAEGARDVLFWLLGSLGLASWEATLPAAIVVGSVLFLLILWGRRFDALAIGDDTARALGVSPVRFRVQALVVVSLCVGGVVAVAGGIGFVGLVIPHVARLCVGSAHRRLYPVAALIGASFLVWADVAARTVLAPRELPLGIVTAAVGAPLLFVLVRRFHPLSR</sequence>
<keyword evidence="7 8" id="KW-0472">Membrane</keyword>
<feature type="transmembrane region" description="Helical" evidence="8">
    <location>
        <begin position="26"/>
        <end position="46"/>
    </location>
</feature>
<keyword evidence="10" id="KW-1185">Reference proteome</keyword>